<feature type="transmembrane region" description="Helical" evidence="2">
    <location>
        <begin position="1615"/>
        <end position="1636"/>
    </location>
</feature>
<feature type="region of interest" description="Disordered" evidence="1">
    <location>
        <begin position="446"/>
        <end position="468"/>
    </location>
</feature>
<accession>A0ABR2VI41</accession>
<reference evidence="3 4" key="1">
    <citation type="journal article" date="2024" name="J. Plant Pathol.">
        <title>Sequence and assembly of the genome of Seiridium unicorne, isolate CBS 538.82, causal agent of cypress canker disease.</title>
        <authorList>
            <person name="Scali E."/>
            <person name="Rocca G.D."/>
            <person name="Danti R."/>
            <person name="Garbelotto M."/>
            <person name="Barberini S."/>
            <person name="Baroncelli R."/>
            <person name="Emiliani G."/>
        </authorList>
    </citation>
    <scope>NUCLEOTIDE SEQUENCE [LARGE SCALE GENOMIC DNA]</scope>
    <source>
        <strain evidence="3 4">BM-138-508</strain>
    </source>
</reference>
<keyword evidence="2" id="KW-1133">Transmembrane helix</keyword>
<comment type="caution">
    <text evidence="3">The sequence shown here is derived from an EMBL/GenBank/DDBJ whole genome shotgun (WGS) entry which is preliminary data.</text>
</comment>
<evidence type="ECO:0000313" key="3">
    <source>
        <dbReference type="EMBL" id="KAK9426608.1"/>
    </source>
</evidence>
<feature type="region of interest" description="Disordered" evidence="1">
    <location>
        <begin position="1251"/>
        <end position="1271"/>
    </location>
</feature>
<gene>
    <name evidence="3" type="ORF">SUNI508_00135</name>
</gene>
<feature type="compositionally biased region" description="Polar residues" evidence="1">
    <location>
        <begin position="1691"/>
        <end position="1713"/>
    </location>
</feature>
<keyword evidence="2" id="KW-0812">Transmembrane</keyword>
<organism evidence="3 4">
    <name type="scientific">Seiridium unicorne</name>
    <dbReference type="NCBI Taxonomy" id="138068"/>
    <lineage>
        <taxon>Eukaryota</taxon>
        <taxon>Fungi</taxon>
        <taxon>Dikarya</taxon>
        <taxon>Ascomycota</taxon>
        <taxon>Pezizomycotina</taxon>
        <taxon>Sordariomycetes</taxon>
        <taxon>Xylariomycetidae</taxon>
        <taxon>Amphisphaeriales</taxon>
        <taxon>Sporocadaceae</taxon>
        <taxon>Seiridium</taxon>
    </lineage>
</organism>
<feature type="region of interest" description="Disordered" evidence="1">
    <location>
        <begin position="400"/>
        <end position="432"/>
    </location>
</feature>
<feature type="transmembrane region" description="Helical" evidence="2">
    <location>
        <begin position="1761"/>
        <end position="1785"/>
    </location>
</feature>
<proteinExistence type="predicted"/>
<feature type="transmembrane region" description="Helical" evidence="2">
    <location>
        <begin position="1588"/>
        <end position="1609"/>
    </location>
</feature>
<protein>
    <submittedName>
        <fullName evidence="3">Uncharacterized protein</fullName>
    </submittedName>
</protein>
<dbReference type="EMBL" id="JARVKF010000001">
    <property type="protein sequence ID" value="KAK9426608.1"/>
    <property type="molecule type" value="Genomic_DNA"/>
</dbReference>
<dbReference type="Gene3D" id="1.20.58.340">
    <property type="entry name" value="Magnesium transport protein CorA, transmembrane region"/>
    <property type="match status" value="1"/>
</dbReference>
<dbReference type="Proteomes" id="UP001408356">
    <property type="component" value="Unassembled WGS sequence"/>
</dbReference>
<name>A0ABR2VI41_9PEZI</name>
<evidence type="ECO:0000256" key="2">
    <source>
        <dbReference type="SAM" id="Phobius"/>
    </source>
</evidence>
<keyword evidence="2" id="KW-0472">Membrane</keyword>
<feature type="transmembrane region" description="Helical" evidence="2">
    <location>
        <begin position="1726"/>
        <end position="1749"/>
    </location>
</feature>
<evidence type="ECO:0000256" key="1">
    <source>
        <dbReference type="SAM" id="MobiDB-lite"/>
    </source>
</evidence>
<sequence>MYMQHPGVLHRALLAVDPCDEFQDSQPRAMKLQDFLSFFPRRQPTAVPTPWDDAEVPFLEDQEFREFIHCEQRPILRPEPDQCRSWDKAPNAKTYSSCGDNGTTVTVNAYGNIVQFGTYIGKGQSGMFSADHEHVSEPYMVEDRTKDLHDLSTSDYSEITDVYGLHLVGLHFPDLPRQTWVNYRWPRYDFREEGNLEATVQWMVHDGVVLQHCTLTNVGDDDLTIPFMFMGHEDKRMRIRDLDHIDPRYGFNERYKDYTSLDGPGGYSWVLSHKLQPPKVKVKSTQGIPDVNTRNQDSASNQDSVAVVVSVFKNGKAVKWDEPQEWKVNLVGKKNTTTLSGWFGSERANVTELVIAYKMILAPAAKAHWRDFLVPAAYTDVNKLIRQEPRPDVSLSALHYPARSDGQLSSNDGGDHDDAKYETPNPSSYTAVANGSRTREKYDFHVQADPSGIPERSSSKTSAERSSPRNHISYIVHRNLEHILSVCSVPLKAPRMEMDEEINEGGILPVALTCGDMAFHRISASSSFFAFQFLLDVAQRLKHPELNGSLYAEWLLKRIASVCKGHLRWIATNLEKSESGYFVANYWVTGVIFSQKSASWRPNDSLTDNPFQIVKAGNHVGVFPEDKDDAIAAIRSIYLPWLNNLERQDKRNSFAWPHAQESEINVFRLEDHLWIWKALKTIDDLGLWANPSQHQGRQQAKSDELAPKALEHDENIKRWARTYGFRNVQREMLRRFTTESDVSRKRMLAVTRSPRETRFLFHARDTALFYEHGTFLLQDTSFRQVWENTIEAQKHHDENQETRWDNALRYALAVVMGTSGYAINKEKSPTQLIQSSLSVLLRSSSHNGLFAGQLDETTKEPVLFYREADRDFYFHASFEIPYILLTRAASINERYSTKSSKEPRAEIQREIPHDDIAELSERLTAQPKRQAVTLELVGSGIPQLENIAATQGKVINKMTQAAQQNQTMKKIMPFNRFIDSNSIVEISEEWLYNYPSFLANDKTLSREEVREQLARFLIESRGIRSITRLIVQDGDLAANIIANDEELRNRLCRDLASTEAHICLDILADPVNRQMREKLNDILKKTFPHRIGPAARSFLATGIMPEHMDIQPTRRASNASSTVSSASSVVTDPRTYMRRFLGDADVAEVMETILFEAEFELDHSIRKYQSIREEIEWLLTGEVETVSRLFLRNKVLYDKVPLSYERQDSFPGPVVLRAAKMYLDQVHEKDTERNDGMWMFRNTTLSVAVADTKKKRTQGKRSKTDTDSSLSSETNLDLWERYLNVPRTAKTAKKRFIHLPRADTETALICFLGSPEVERPSISIFFDRHQVYELYFFDDTTMSLNTWETELHLSFYQLVQDDAPFAGDGIPNARKDVLPGGKGSHITKASVGFRFSGDFTDRYWTCHFIEYMPAENFSADLANQLNSQDRAWRQRKVLELILFDRIIAILVSSTKEIVEKIKHELGVRHGAFSFVNLQSDDYFSSSDHWQESQQTLQAIEDHLEHVIAVVNKWETREKDRGMEKPRWTHNDEWKYRGDLKKLLASNTSKIRDMYSLHNEIKTLKEFLMSRQDQIRNDLSLRGAENIRFFTYVTVVFLPLGFAASIFSMSENPDGQLIGSMAGTAAVALVLTVIALINAETLGDIAGTISRTIAYHTDIRMARSHFLQRYRMARHESHTFTGEHKQAVGGPTQINASGPETLQTGRMPRTQGTRQRGHPKNKNSWHLWFWVIYILIEVPVNRTALAYAALRGELSPAAVINVVIGILVLPWCILVWIFQLILLNLIDLIRLLKHLVVSPFSRSSPPVDPFQGNAALLLRPNTKMRPFLKFDISRGRKDGNSLRKTEQPALQEVNGNFIGSKV</sequence>
<keyword evidence="4" id="KW-1185">Reference proteome</keyword>
<evidence type="ECO:0000313" key="4">
    <source>
        <dbReference type="Proteomes" id="UP001408356"/>
    </source>
</evidence>
<feature type="region of interest" description="Disordered" evidence="1">
    <location>
        <begin position="1680"/>
        <end position="1719"/>
    </location>
</feature>